<feature type="region of interest" description="Disordered" evidence="6">
    <location>
        <begin position="1078"/>
        <end position="1102"/>
    </location>
</feature>
<feature type="domain" description="HECT" evidence="7">
    <location>
        <begin position="985"/>
        <end position="1376"/>
    </location>
</feature>
<dbReference type="FunFam" id="3.30.2410.10:FF:000003">
    <property type="entry name" value="probable E3 ubiquitin-protein ligase HERC4 isoform X1"/>
    <property type="match status" value="1"/>
</dbReference>
<dbReference type="PROSITE" id="PS50012">
    <property type="entry name" value="RCC1_3"/>
    <property type="match status" value="3"/>
</dbReference>
<feature type="repeat" description="RCC1" evidence="5">
    <location>
        <begin position="273"/>
        <end position="326"/>
    </location>
</feature>
<reference evidence="9" key="1">
    <citation type="submission" date="2025-08" db="UniProtKB">
        <authorList>
            <consortium name="RefSeq"/>
        </authorList>
    </citation>
    <scope>IDENTIFICATION</scope>
</reference>
<dbReference type="RefSeq" id="XP_026193549.1">
    <property type="nucleotide sequence ID" value="XM_026337764.1"/>
</dbReference>
<dbReference type="Pfam" id="PF00632">
    <property type="entry name" value="HECT"/>
    <property type="match status" value="1"/>
</dbReference>
<dbReference type="Gene3D" id="3.30.2410.10">
    <property type="entry name" value="Hect, E3 ligase catalytic domain"/>
    <property type="match status" value="1"/>
</dbReference>
<dbReference type="Gene3D" id="3.90.1750.10">
    <property type="entry name" value="Hect, E3 ligase catalytic domains"/>
    <property type="match status" value="2"/>
</dbReference>
<dbReference type="SUPFAM" id="SSF50985">
    <property type="entry name" value="RCC1/BLIP-II"/>
    <property type="match status" value="1"/>
</dbReference>
<dbReference type="Pfam" id="PF25390">
    <property type="entry name" value="WD40_RLD"/>
    <property type="match status" value="1"/>
</dbReference>
<evidence type="ECO:0000256" key="4">
    <source>
        <dbReference type="PROSITE-ProRule" id="PRU00104"/>
    </source>
</evidence>
<name>A0A6P6S185_9EIME</name>
<dbReference type="SMART" id="SM00119">
    <property type="entry name" value="HECTc"/>
    <property type="match status" value="1"/>
</dbReference>
<dbReference type="Gene3D" id="3.30.2160.10">
    <property type="entry name" value="Hect, E3 ligase catalytic domain"/>
    <property type="match status" value="1"/>
</dbReference>
<keyword evidence="2" id="KW-0677">Repeat</keyword>
<protein>
    <submittedName>
        <fullName evidence="9">Uncharacterized protein LOC34622053</fullName>
    </submittedName>
</protein>
<dbReference type="GeneID" id="34622053"/>
<dbReference type="InterPro" id="IPR000408">
    <property type="entry name" value="Reg_chr_condens"/>
</dbReference>
<evidence type="ECO:0000256" key="2">
    <source>
        <dbReference type="ARBA" id="ARBA00022737"/>
    </source>
</evidence>
<dbReference type="InterPro" id="IPR009091">
    <property type="entry name" value="RCC1/BLIP-II"/>
</dbReference>
<dbReference type="PROSITE" id="PS50237">
    <property type="entry name" value="HECT"/>
    <property type="match status" value="1"/>
</dbReference>
<dbReference type="Proteomes" id="UP000515125">
    <property type="component" value="Unplaced"/>
</dbReference>
<sequence>MTLRLSDCLRSLHRHRRPPEQREPMNSGSTTLHPGNTSGDWGPSSGGGSQPQSDEASRTTSLQQLNSECLTPPHFAVFMWGLNDSGQLLSGAQPPSNTPPEIHTGGDAAAAPGCPPLGGPRGAPPTAVERLENKSICGCCLGLERTWVWDVTQNVWGGGDNEGGCLDPEGEAFIRKPKLSDAVRGAVSVATGESHTIAVRFCQAACGGCYSLALTETGMLLACGSSSHGCLGIGEETQDGVEPLLRPIPALIGLPIKQVAASNEHALALSISGEVFSWGSNKWGRLGLGEAFDSVKNVWTPTLVRLSLRVRYVAASDTHSGLVVSGGLLYLCGSNSYGELSYPVGPLPASRDRLPRNAAEEAPIAWSSRFLLVRSLQQHKIKVVALGRHFTVALTRSGKVYSWGVNDVNQLGVSSKAVFPLSPYLGEEAAPPKPHTPQPQLLWLPSESSVQQQLFFYLIAAGPFTAFAAAVETQQGGAEEGHLNQSLETFFKKVLCRSRSSVGWEYRKLTAASHSIAMAAQLAGGMGRRPSIGGSSAGGASGPCAVQRLLTLSRGESNLVSVEAPGGSQGRMQGPPDQLLSRQESSTQEAASFFLSGVSVEEVLSLLEGARSTGDLSALRSMVTQVFGDVFRLNSSFAYPGHGSVPDFEGLTAVYGQLPAELLPLVCQSFSLVVSNTIKMAQFLRRPDQLKFILFMLACTPIYASFCERGSQEGSSGSTKPEKHEDTGAGSQGGLAETGADRGTSDKPQEIHLQAQRPDTRGELLYTAVIHMLFHLPADGKRSFLRLAKEFPDSIFETALVFPACRFLAHALSTAGSRYRIVDRVWHCAALLQLLYHANLSSNRKVILGGGRGTKIPIEKFQVEEIGVFVDPIKEVGAYIEIAPRAAQQQDQQNTQACAAAVRLFELERDVVNNSELQSGWSLFMAHLNLCPLSFKRNVLLVDNVYRQHHMSLQSLLNTQLPFLIVRVRRSAAVTDACRFLGSSDPKDLLRPLKVIFDGEEGVDEGGLRREFFSLLTRELFSPSRGLFSYKSGVRTMWFQQQDDVKTGTEPGNAAGELPSILSTSEGCAEPQEAAAVARIASREGETEGEGECGADKGSKQDAVPEGKAKEYWVTGLLAAMAVYNDILMPLNLPLVIYKRLQGAEVTLDDLSDVFPEELHSFEKLLEIDNEATFNEAFEGMTFAVDVELPGGRRGQVALKPAGETVALTIHNRQEFVHLYTRYLLVTSVDWQYSHFERGFQLIAPPLVGSLTGKELQLLICGTPELDFNELKESCRYEGYAADCPYIRSLWEILTSFDIFQKQNFLKFVSGSERSPAFGLKELRLVIQKNGGEPTERLPTSFTCFCTLLLPEYASKEKLQRLLTIAIEASEGFGLQ</sequence>
<dbReference type="OrthoDB" id="354317at2759"/>
<feature type="active site" description="Glycyl thioester intermediate" evidence="4">
    <location>
        <position position="1344"/>
    </location>
</feature>
<dbReference type="Gene3D" id="2.130.10.30">
    <property type="entry name" value="Regulator of chromosome condensation 1/beta-lactamase-inhibitor protein II"/>
    <property type="match status" value="2"/>
</dbReference>
<dbReference type="PRINTS" id="PR00633">
    <property type="entry name" value="RCCNDNSATION"/>
</dbReference>
<dbReference type="InterPro" id="IPR051709">
    <property type="entry name" value="Ub-ligase/GTPase-reg"/>
</dbReference>
<feature type="region of interest" description="Disordered" evidence="6">
    <location>
        <begin position="89"/>
        <end position="112"/>
    </location>
</feature>
<feature type="repeat" description="RCC1" evidence="5">
    <location>
        <begin position="218"/>
        <end position="272"/>
    </location>
</feature>
<feature type="region of interest" description="Disordered" evidence="6">
    <location>
        <begin position="1"/>
        <end position="63"/>
    </location>
</feature>
<feature type="repeat" description="RCC1" evidence="5">
    <location>
        <begin position="398"/>
        <end position="472"/>
    </location>
</feature>
<dbReference type="SUPFAM" id="SSF56204">
    <property type="entry name" value="Hect, E3 ligase catalytic domain"/>
    <property type="match status" value="1"/>
</dbReference>
<gene>
    <name evidence="9" type="primary">LOC34622053</name>
</gene>
<feature type="region of interest" description="Disordered" evidence="6">
    <location>
        <begin position="561"/>
        <end position="583"/>
    </location>
</feature>
<proteinExistence type="predicted"/>
<dbReference type="PANTHER" id="PTHR45622">
    <property type="entry name" value="UBIQUITIN-PROTEIN LIGASE E3A-RELATED"/>
    <property type="match status" value="1"/>
</dbReference>
<keyword evidence="3 4" id="KW-0833">Ubl conjugation pathway</keyword>
<keyword evidence="8" id="KW-1185">Reference proteome</keyword>
<dbReference type="InterPro" id="IPR000569">
    <property type="entry name" value="HECT_dom"/>
</dbReference>
<dbReference type="InterPro" id="IPR058923">
    <property type="entry name" value="RCC1-like_dom"/>
</dbReference>
<evidence type="ECO:0000256" key="1">
    <source>
        <dbReference type="ARBA" id="ARBA00022679"/>
    </source>
</evidence>
<keyword evidence="1" id="KW-0808">Transferase</keyword>
<organism evidence="8 9">
    <name type="scientific">Cyclospora cayetanensis</name>
    <dbReference type="NCBI Taxonomy" id="88456"/>
    <lineage>
        <taxon>Eukaryota</taxon>
        <taxon>Sar</taxon>
        <taxon>Alveolata</taxon>
        <taxon>Apicomplexa</taxon>
        <taxon>Conoidasida</taxon>
        <taxon>Coccidia</taxon>
        <taxon>Eucoccidiorida</taxon>
        <taxon>Eimeriorina</taxon>
        <taxon>Eimeriidae</taxon>
        <taxon>Cyclospora</taxon>
    </lineage>
</organism>
<accession>A0A6P6S185</accession>
<feature type="compositionally biased region" description="Basic and acidic residues" evidence="6">
    <location>
        <begin position="739"/>
        <end position="750"/>
    </location>
</feature>
<dbReference type="PANTHER" id="PTHR45622:SF60">
    <property type="entry name" value="UBIQUITIN-PROTEIN LIGASE E3A"/>
    <property type="match status" value="1"/>
</dbReference>
<evidence type="ECO:0000259" key="7">
    <source>
        <dbReference type="PROSITE" id="PS50237"/>
    </source>
</evidence>
<evidence type="ECO:0000256" key="6">
    <source>
        <dbReference type="SAM" id="MobiDB-lite"/>
    </source>
</evidence>
<evidence type="ECO:0000256" key="5">
    <source>
        <dbReference type="PROSITE-ProRule" id="PRU00235"/>
    </source>
</evidence>
<evidence type="ECO:0000313" key="9">
    <source>
        <dbReference type="RefSeq" id="XP_026193549.1"/>
    </source>
</evidence>
<feature type="compositionally biased region" description="Polar residues" evidence="6">
    <location>
        <begin position="26"/>
        <end position="37"/>
    </location>
</feature>
<evidence type="ECO:0000256" key="3">
    <source>
        <dbReference type="ARBA" id="ARBA00022786"/>
    </source>
</evidence>
<evidence type="ECO:0000313" key="8">
    <source>
        <dbReference type="Proteomes" id="UP000515125"/>
    </source>
</evidence>
<dbReference type="InterPro" id="IPR035983">
    <property type="entry name" value="Hect_E3_ubiquitin_ligase"/>
</dbReference>
<feature type="region of interest" description="Disordered" evidence="6">
    <location>
        <begin position="713"/>
        <end position="754"/>
    </location>
</feature>
<dbReference type="GO" id="GO:0061630">
    <property type="term" value="F:ubiquitin protein ligase activity"/>
    <property type="evidence" value="ECO:0007669"/>
    <property type="project" value="TreeGrafter"/>
</dbReference>